<dbReference type="EMBL" id="BQNB010009102">
    <property type="protein sequence ID" value="GJS58766.1"/>
    <property type="molecule type" value="Genomic_DNA"/>
</dbReference>
<reference evidence="2" key="2">
    <citation type="submission" date="2022-01" db="EMBL/GenBank/DDBJ databases">
        <authorList>
            <person name="Yamashiro T."/>
            <person name="Shiraishi A."/>
            <person name="Satake H."/>
            <person name="Nakayama K."/>
        </authorList>
    </citation>
    <scope>NUCLEOTIDE SEQUENCE</scope>
</reference>
<dbReference type="Proteomes" id="UP001151760">
    <property type="component" value="Unassembled WGS sequence"/>
</dbReference>
<sequence length="240" mass="27386">MVFKFINKGKREHEEMSAFIREFRTTNELLFKERNNSLSKLRFEVYGLSKVINNALISECEGKGVTTRGGKMTTQGILNENTKIRDKEPSVFVHDKLDAPKEVLVKNEPQKGKEQVVQPSIKVQTSLIPFPRRLRKEKKESQQRQFLENLKQLYINLLFIEALAQMPKLCPDNVMRRCVAGNKILEILAHCHSGPTGGHHSASITGMKVYESGFFWPSIFKDAKGYAMRSDACQRSGNIL</sequence>
<evidence type="ECO:0000259" key="1">
    <source>
        <dbReference type="Pfam" id="PF17921"/>
    </source>
</evidence>
<proteinExistence type="predicted"/>
<evidence type="ECO:0000313" key="2">
    <source>
        <dbReference type="EMBL" id="GJS58766.1"/>
    </source>
</evidence>
<protein>
    <recommendedName>
        <fullName evidence="1">Integrase zinc-binding domain-containing protein</fullName>
    </recommendedName>
</protein>
<dbReference type="Gene3D" id="1.10.340.70">
    <property type="match status" value="1"/>
</dbReference>
<accession>A0ABQ4X0Q8</accession>
<evidence type="ECO:0000313" key="3">
    <source>
        <dbReference type="Proteomes" id="UP001151760"/>
    </source>
</evidence>
<gene>
    <name evidence="2" type="ORF">Tco_0653550</name>
</gene>
<dbReference type="Pfam" id="PF17921">
    <property type="entry name" value="Integrase_H2C2"/>
    <property type="match status" value="1"/>
</dbReference>
<name>A0ABQ4X0Q8_9ASTR</name>
<feature type="domain" description="Integrase zinc-binding" evidence="1">
    <location>
        <begin position="183"/>
        <end position="236"/>
    </location>
</feature>
<organism evidence="2 3">
    <name type="scientific">Tanacetum coccineum</name>
    <dbReference type="NCBI Taxonomy" id="301880"/>
    <lineage>
        <taxon>Eukaryota</taxon>
        <taxon>Viridiplantae</taxon>
        <taxon>Streptophyta</taxon>
        <taxon>Embryophyta</taxon>
        <taxon>Tracheophyta</taxon>
        <taxon>Spermatophyta</taxon>
        <taxon>Magnoliopsida</taxon>
        <taxon>eudicotyledons</taxon>
        <taxon>Gunneridae</taxon>
        <taxon>Pentapetalae</taxon>
        <taxon>asterids</taxon>
        <taxon>campanulids</taxon>
        <taxon>Asterales</taxon>
        <taxon>Asteraceae</taxon>
        <taxon>Asteroideae</taxon>
        <taxon>Anthemideae</taxon>
        <taxon>Anthemidinae</taxon>
        <taxon>Tanacetum</taxon>
    </lineage>
</organism>
<dbReference type="InterPro" id="IPR041588">
    <property type="entry name" value="Integrase_H2C2"/>
</dbReference>
<reference evidence="2" key="1">
    <citation type="journal article" date="2022" name="Int. J. Mol. Sci.">
        <title>Draft Genome of Tanacetum Coccineum: Genomic Comparison of Closely Related Tanacetum-Family Plants.</title>
        <authorList>
            <person name="Yamashiro T."/>
            <person name="Shiraishi A."/>
            <person name="Nakayama K."/>
            <person name="Satake H."/>
        </authorList>
    </citation>
    <scope>NUCLEOTIDE SEQUENCE</scope>
</reference>
<keyword evidence="3" id="KW-1185">Reference proteome</keyword>
<comment type="caution">
    <text evidence="2">The sequence shown here is derived from an EMBL/GenBank/DDBJ whole genome shotgun (WGS) entry which is preliminary data.</text>
</comment>